<keyword evidence="9" id="KW-0472">Membrane</keyword>
<evidence type="ECO:0000256" key="8">
    <source>
        <dbReference type="ARBA" id="ARBA00022927"/>
    </source>
</evidence>
<dbReference type="EMBL" id="JANKHO010000079">
    <property type="protein sequence ID" value="KAJ3515826.1"/>
    <property type="molecule type" value="Genomic_DNA"/>
</dbReference>
<keyword evidence="6" id="KW-1003">Cell membrane</keyword>
<name>A0A9W8TF27_9AGAR</name>
<comment type="subunit">
    <text evidence="14">Adaptor protein complex 2 (AP-2) is a heterotetramer composed of two large adaptins (alpha-type subunit apl3 and beta-type subunit apl1), a medium chain (mu-type subunit apm4) and a small adaptin (sigma-type subunit aps2).</text>
</comment>
<dbReference type="GO" id="GO:0015031">
    <property type="term" value="P:protein transport"/>
    <property type="evidence" value="ECO:0007669"/>
    <property type="project" value="UniProtKB-KW"/>
</dbReference>
<organism evidence="17 18">
    <name type="scientific">Agrocybe chaxingu</name>
    <dbReference type="NCBI Taxonomy" id="84603"/>
    <lineage>
        <taxon>Eukaryota</taxon>
        <taxon>Fungi</taxon>
        <taxon>Dikarya</taxon>
        <taxon>Basidiomycota</taxon>
        <taxon>Agaricomycotina</taxon>
        <taxon>Agaricomycetes</taxon>
        <taxon>Agaricomycetidae</taxon>
        <taxon>Agaricales</taxon>
        <taxon>Agaricineae</taxon>
        <taxon>Strophariaceae</taxon>
        <taxon>Agrocybe</taxon>
    </lineage>
</organism>
<keyword evidence="15" id="KW-0732">Signal</keyword>
<evidence type="ECO:0000259" key="16">
    <source>
        <dbReference type="PROSITE" id="PS51387"/>
    </source>
</evidence>
<keyword evidence="10" id="KW-0168">Coated pit</keyword>
<dbReference type="InterPro" id="IPR016169">
    <property type="entry name" value="FAD-bd_PCMH_sub2"/>
</dbReference>
<dbReference type="PROSITE" id="PS51387">
    <property type="entry name" value="FAD_PCMH"/>
    <property type="match status" value="1"/>
</dbReference>
<dbReference type="InterPro" id="IPR016166">
    <property type="entry name" value="FAD-bd_PCMH"/>
</dbReference>
<dbReference type="InterPro" id="IPR027156">
    <property type="entry name" value="APS2"/>
</dbReference>
<evidence type="ECO:0000256" key="14">
    <source>
        <dbReference type="ARBA" id="ARBA00034519"/>
    </source>
</evidence>
<evidence type="ECO:0000256" key="12">
    <source>
        <dbReference type="ARBA" id="ARBA00030104"/>
    </source>
</evidence>
<keyword evidence="8" id="KW-0653">Protein transport</keyword>
<evidence type="ECO:0000313" key="18">
    <source>
        <dbReference type="Proteomes" id="UP001148786"/>
    </source>
</evidence>
<dbReference type="Pfam" id="PF01565">
    <property type="entry name" value="FAD_binding_4"/>
    <property type="match status" value="1"/>
</dbReference>
<dbReference type="Gene3D" id="3.30.465.10">
    <property type="match status" value="1"/>
</dbReference>
<dbReference type="Proteomes" id="UP001148786">
    <property type="component" value="Unassembled WGS sequence"/>
</dbReference>
<comment type="subcellular location">
    <subcellularLocation>
        <location evidence="1">Cell membrane</location>
    </subcellularLocation>
    <subcellularLocation>
        <location evidence="2">Membrane</location>
        <location evidence="2">Coated pit</location>
        <topology evidence="2">Peripheral membrane protein</topology>
        <orientation evidence="2">Cytoplasmic side</orientation>
    </subcellularLocation>
</comment>
<evidence type="ECO:0000256" key="15">
    <source>
        <dbReference type="SAM" id="SignalP"/>
    </source>
</evidence>
<dbReference type="GO" id="GO:0035615">
    <property type="term" value="F:clathrin adaptor activity"/>
    <property type="evidence" value="ECO:0007669"/>
    <property type="project" value="InterPro"/>
</dbReference>
<feature type="signal peptide" evidence="15">
    <location>
        <begin position="1"/>
        <end position="18"/>
    </location>
</feature>
<evidence type="ECO:0000256" key="9">
    <source>
        <dbReference type="ARBA" id="ARBA00023136"/>
    </source>
</evidence>
<evidence type="ECO:0000256" key="1">
    <source>
        <dbReference type="ARBA" id="ARBA00004236"/>
    </source>
</evidence>
<keyword evidence="5" id="KW-0813">Transport</keyword>
<gene>
    <name evidence="17" type="ORF">NLJ89_g1515</name>
</gene>
<dbReference type="InterPro" id="IPR016635">
    <property type="entry name" value="AP_complex_ssu"/>
</dbReference>
<dbReference type="PANTHER" id="PTHR11753">
    <property type="entry name" value="ADAPTOR COMPLEXES SMALL SUBUNIT FAMILY"/>
    <property type="match status" value="1"/>
</dbReference>
<accession>A0A9W8TF27</accession>
<evidence type="ECO:0000256" key="7">
    <source>
        <dbReference type="ARBA" id="ARBA00022583"/>
    </source>
</evidence>
<feature type="domain" description="FAD-binding PCMH-type" evidence="16">
    <location>
        <begin position="31"/>
        <end position="217"/>
    </location>
</feature>
<dbReference type="SUPFAM" id="SSF56176">
    <property type="entry name" value="FAD-binding/transporter-associated domain-like"/>
    <property type="match status" value="1"/>
</dbReference>
<dbReference type="GO" id="GO:0030122">
    <property type="term" value="C:AP-2 adaptor complex"/>
    <property type="evidence" value="ECO:0007669"/>
    <property type="project" value="InterPro"/>
</dbReference>
<evidence type="ECO:0000256" key="10">
    <source>
        <dbReference type="ARBA" id="ARBA00023176"/>
    </source>
</evidence>
<dbReference type="CDD" id="cd14833">
    <property type="entry name" value="AP2_sigma"/>
    <property type="match status" value="1"/>
</dbReference>
<evidence type="ECO:0000256" key="13">
    <source>
        <dbReference type="ARBA" id="ARBA00032648"/>
    </source>
</evidence>
<comment type="caution">
    <text evidence="17">The sequence shown here is derived from an EMBL/GenBank/DDBJ whole genome shotgun (WGS) entry which is preliminary data.</text>
</comment>
<keyword evidence="7" id="KW-0254">Endocytosis</keyword>
<dbReference type="InterPro" id="IPR022775">
    <property type="entry name" value="AP_mu_sigma_su"/>
</dbReference>
<evidence type="ECO:0000256" key="5">
    <source>
        <dbReference type="ARBA" id="ARBA00022448"/>
    </source>
</evidence>
<dbReference type="SUPFAM" id="SSF64356">
    <property type="entry name" value="SNARE-like"/>
    <property type="match status" value="1"/>
</dbReference>
<dbReference type="Pfam" id="PF01217">
    <property type="entry name" value="Clat_adaptor_s"/>
    <property type="match status" value="1"/>
</dbReference>
<dbReference type="GO" id="GO:0072583">
    <property type="term" value="P:clathrin-dependent endocytosis"/>
    <property type="evidence" value="ECO:0007669"/>
    <property type="project" value="InterPro"/>
</dbReference>
<comment type="similarity">
    <text evidence="3">Belongs to the adaptor complexes small subunit family.</text>
</comment>
<evidence type="ECO:0000256" key="11">
    <source>
        <dbReference type="ARBA" id="ARBA00025487"/>
    </source>
</evidence>
<dbReference type="GO" id="GO:0071949">
    <property type="term" value="F:FAD binding"/>
    <property type="evidence" value="ECO:0007669"/>
    <property type="project" value="InterPro"/>
</dbReference>
<feature type="chain" id="PRO_5040883053" description="AP-2 complex subunit sigma" evidence="15">
    <location>
        <begin position="19"/>
        <end position="635"/>
    </location>
</feature>
<dbReference type="AlphaFoldDB" id="A0A9W8TF27"/>
<dbReference type="InterPro" id="IPR006094">
    <property type="entry name" value="Oxid_FAD_bind_N"/>
</dbReference>
<protein>
    <recommendedName>
        <fullName evidence="4">AP-2 complex subunit sigma</fullName>
    </recommendedName>
    <alternativeName>
        <fullName evidence="12">Adaptin small chain</fullName>
    </alternativeName>
    <alternativeName>
        <fullName evidence="13">Sigma2-adaptin</fullName>
    </alternativeName>
</protein>
<proteinExistence type="inferred from homology"/>
<sequence length="635" mass="71640">MLKRGLLSVLGLVALVRADPYNTFDGPGFPACRNVAAVHNPTTIDEAVAIVKDASARGIPVRASGLPSKDERDAHHRTIADDTMCSDDPRTIIIRTENLNRISDLVLDGDTGSVVVEGGVTFNQVAEWLHQRGASLGYTLVNWNITLGGAMAMGAHRSSLGEDSQVSTSALSFDIINGKGDLVHLDRDQTSDTWLAATTSLGLMGIIVRIKMEILKDFKVYANQETVEERDVLNGDIYAEISPFVTANYWWWPGPKKFHKRTYGVVPITRAGNAFQSTFSVTEFEANLATSLLDAGQNSSLQNFITEGIFYALWRAPNFREKSNNLPLISWPVHGYAYDVLIGGLYPDYKTQWDYGMRGLTYEIAVPVTLANPLLKRVRQLFDESAAEGKAVTSTYRSGINIKFGKAFDSLLGQTTTLQSNKTYDWSKGAIMFDFPSYRPTTGDHSRYNEPWVHWSKVTREIIQYSVKNLDPELLRRFAAVRKEFDPQGTFKSVVGDLIHFSLLHLIDPNVKNRQGKTRLSKWYVPYDDDEKVRLRGEVHRLVAPRDQKYQSNFVEFRNYKVVYRRYAGLFFCLCVDANDNELAYLEAIHLFVEILDTFFDNVYAILDEIFLAGEIEETSKDVVLSRLEELEKLE</sequence>
<evidence type="ECO:0000256" key="6">
    <source>
        <dbReference type="ARBA" id="ARBA00022475"/>
    </source>
</evidence>
<reference evidence="17" key="1">
    <citation type="submission" date="2022-07" db="EMBL/GenBank/DDBJ databases">
        <title>Genome Sequence of Agrocybe chaxingu.</title>
        <authorList>
            <person name="Buettner E."/>
        </authorList>
    </citation>
    <scope>NUCLEOTIDE SEQUENCE</scope>
    <source>
        <strain evidence="17">MP-N11</strain>
    </source>
</reference>
<evidence type="ECO:0000256" key="3">
    <source>
        <dbReference type="ARBA" id="ARBA00006972"/>
    </source>
</evidence>
<comment type="function">
    <text evidence="11">Component of the adaptor complexes which link clathrin to receptors in coated vesicles. Clathrin-associated protein complexes are believed to interact with the cytoplasmic tails of membrane proteins, leading to their selection and concentration.</text>
</comment>
<keyword evidence="18" id="KW-1185">Reference proteome</keyword>
<dbReference type="Gene3D" id="3.30.450.60">
    <property type="match status" value="1"/>
</dbReference>
<evidence type="ECO:0000256" key="4">
    <source>
        <dbReference type="ARBA" id="ARBA00013914"/>
    </source>
</evidence>
<dbReference type="InterPro" id="IPR036318">
    <property type="entry name" value="FAD-bd_PCMH-like_sf"/>
</dbReference>
<evidence type="ECO:0000256" key="2">
    <source>
        <dbReference type="ARBA" id="ARBA00004277"/>
    </source>
</evidence>
<dbReference type="InterPro" id="IPR011012">
    <property type="entry name" value="Longin-like_dom_sf"/>
</dbReference>
<dbReference type="OrthoDB" id="371463at2759"/>
<evidence type="ECO:0000313" key="17">
    <source>
        <dbReference type="EMBL" id="KAJ3515826.1"/>
    </source>
</evidence>